<dbReference type="InterPro" id="IPR052954">
    <property type="entry name" value="GPCR-Ligand_Int"/>
</dbReference>
<protein>
    <recommendedName>
        <fullName evidence="7">G-protein coupled receptors family 1 profile domain-containing protein</fullName>
    </recommendedName>
</protein>
<feature type="transmembrane region" description="Helical" evidence="6">
    <location>
        <begin position="249"/>
        <end position="275"/>
    </location>
</feature>
<dbReference type="GO" id="GO:0004930">
    <property type="term" value="F:G protein-coupled receptor activity"/>
    <property type="evidence" value="ECO:0007669"/>
    <property type="project" value="InterPro"/>
</dbReference>
<evidence type="ECO:0000313" key="8">
    <source>
        <dbReference type="EMBL" id="PVD19741.1"/>
    </source>
</evidence>
<dbReference type="PANTHER" id="PTHR46641">
    <property type="entry name" value="FMRFAMIDE RECEPTOR-RELATED"/>
    <property type="match status" value="1"/>
</dbReference>
<feature type="region of interest" description="Disordered" evidence="5">
    <location>
        <begin position="1"/>
        <end position="23"/>
    </location>
</feature>
<accession>A0A2T7NF02</accession>
<dbReference type="SUPFAM" id="SSF81321">
    <property type="entry name" value="Family A G protein-coupled receptor-like"/>
    <property type="match status" value="1"/>
</dbReference>
<keyword evidence="2 6" id="KW-0812">Transmembrane</keyword>
<comment type="caution">
    <text evidence="8">The sequence shown here is derived from an EMBL/GenBank/DDBJ whole genome shotgun (WGS) entry which is preliminary data.</text>
</comment>
<feature type="domain" description="G-protein coupled receptors family 1 profile" evidence="7">
    <location>
        <begin position="56"/>
        <end position="315"/>
    </location>
</feature>
<evidence type="ECO:0000256" key="6">
    <source>
        <dbReference type="SAM" id="Phobius"/>
    </source>
</evidence>
<comment type="subcellular location">
    <subcellularLocation>
        <location evidence="1">Membrane</location>
    </subcellularLocation>
</comment>
<evidence type="ECO:0000256" key="1">
    <source>
        <dbReference type="ARBA" id="ARBA00004370"/>
    </source>
</evidence>
<feature type="transmembrane region" description="Helical" evidence="6">
    <location>
        <begin position="295"/>
        <end position="317"/>
    </location>
</feature>
<evidence type="ECO:0000313" key="9">
    <source>
        <dbReference type="Proteomes" id="UP000245119"/>
    </source>
</evidence>
<proteinExistence type="predicted"/>
<sequence>MENATLNASTEVPTLRPSADDVTSAPVDESVQLLTTTTNRLWSVFPPVLLAVGTCGNALSIAVLSGSSMRRSIAALYLIVLAVVDTMVLYTGLLRQWLLHLIEVDIRQFSPVACKFHTWIVYATLDISVWILVAFTCERLISVCLPHDVKRHCNEQTSCVVLSVIAVVLMAINSHFIYGLGIEYTTTIVTVSNELDHNSLQTIHYRHASLIFESRRKARRIIPSVASSTHPGVQADDTRSRKVSSMTGTLMTLNLVLLLTTMPISAFLIVEPYYSTIFDESSEQYDPKVTAQFKLAWAIVNMLMYTNNSINFLLYCLSGTRFREELSNLFLRKRYRLPATPTQTYQSARIQGKRNISQCSENLDILPDPQKQDSALGTLKIAKNRTNTNKQKKSDSSQGSRS</sequence>
<keyword evidence="3 6" id="KW-1133">Transmembrane helix</keyword>
<feature type="region of interest" description="Disordered" evidence="5">
    <location>
        <begin position="367"/>
        <end position="402"/>
    </location>
</feature>
<keyword evidence="9" id="KW-1185">Reference proteome</keyword>
<evidence type="ECO:0000259" key="7">
    <source>
        <dbReference type="PROSITE" id="PS50262"/>
    </source>
</evidence>
<dbReference type="InterPro" id="IPR000276">
    <property type="entry name" value="GPCR_Rhodpsn"/>
</dbReference>
<dbReference type="Gene3D" id="1.20.1070.10">
    <property type="entry name" value="Rhodopsin 7-helix transmembrane proteins"/>
    <property type="match status" value="1"/>
</dbReference>
<feature type="transmembrane region" description="Helical" evidence="6">
    <location>
        <begin position="44"/>
        <end position="64"/>
    </location>
</feature>
<dbReference type="PROSITE" id="PS50262">
    <property type="entry name" value="G_PROTEIN_RECEP_F1_2"/>
    <property type="match status" value="1"/>
</dbReference>
<gene>
    <name evidence="8" type="ORF">C0Q70_20232</name>
</gene>
<evidence type="ECO:0000256" key="4">
    <source>
        <dbReference type="ARBA" id="ARBA00023136"/>
    </source>
</evidence>
<dbReference type="PRINTS" id="PR00237">
    <property type="entry name" value="GPCRRHODOPSN"/>
</dbReference>
<dbReference type="GO" id="GO:0016020">
    <property type="term" value="C:membrane"/>
    <property type="evidence" value="ECO:0007669"/>
    <property type="project" value="UniProtKB-SubCell"/>
</dbReference>
<organism evidence="8 9">
    <name type="scientific">Pomacea canaliculata</name>
    <name type="common">Golden apple snail</name>
    <dbReference type="NCBI Taxonomy" id="400727"/>
    <lineage>
        <taxon>Eukaryota</taxon>
        <taxon>Metazoa</taxon>
        <taxon>Spiralia</taxon>
        <taxon>Lophotrochozoa</taxon>
        <taxon>Mollusca</taxon>
        <taxon>Gastropoda</taxon>
        <taxon>Caenogastropoda</taxon>
        <taxon>Architaenioglossa</taxon>
        <taxon>Ampullarioidea</taxon>
        <taxon>Ampullariidae</taxon>
        <taxon>Pomacea</taxon>
    </lineage>
</organism>
<feature type="transmembrane region" description="Helical" evidence="6">
    <location>
        <begin position="119"/>
        <end position="141"/>
    </location>
</feature>
<feature type="compositionally biased region" description="Polar residues" evidence="5">
    <location>
        <begin position="1"/>
        <end position="12"/>
    </location>
</feature>
<keyword evidence="4 6" id="KW-0472">Membrane</keyword>
<dbReference type="InterPro" id="IPR017452">
    <property type="entry name" value="GPCR_Rhodpsn_7TM"/>
</dbReference>
<dbReference type="Pfam" id="PF00001">
    <property type="entry name" value="7tm_1"/>
    <property type="match status" value="1"/>
</dbReference>
<dbReference type="EMBL" id="PZQS01000013">
    <property type="protein sequence ID" value="PVD19741.1"/>
    <property type="molecule type" value="Genomic_DNA"/>
</dbReference>
<name>A0A2T7NF02_POMCA</name>
<dbReference type="Proteomes" id="UP000245119">
    <property type="component" value="Linkage Group LG13"/>
</dbReference>
<feature type="transmembrane region" description="Helical" evidence="6">
    <location>
        <begin position="76"/>
        <end position="99"/>
    </location>
</feature>
<evidence type="ECO:0000256" key="5">
    <source>
        <dbReference type="SAM" id="MobiDB-lite"/>
    </source>
</evidence>
<dbReference type="PANTHER" id="PTHR46641:SF25">
    <property type="entry name" value="CNMAMIDE RECEPTOR-RELATED"/>
    <property type="match status" value="1"/>
</dbReference>
<dbReference type="AlphaFoldDB" id="A0A2T7NF02"/>
<evidence type="ECO:0000256" key="2">
    <source>
        <dbReference type="ARBA" id="ARBA00022692"/>
    </source>
</evidence>
<reference evidence="8 9" key="1">
    <citation type="submission" date="2018-04" db="EMBL/GenBank/DDBJ databases">
        <title>The genome of golden apple snail Pomacea canaliculata provides insight into stress tolerance and invasive adaptation.</title>
        <authorList>
            <person name="Liu C."/>
            <person name="Liu B."/>
            <person name="Ren Y."/>
            <person name="Zhang Y."/>
            <person name="Wang H."/>
            <person name="Li S."/>
            <person name="Jiang F."/>
            <person name="Yin L."/>
            <person name="Zhang G."/>
            <person name="Qian W."/>
            <person name="Fan W."/>
        </authorList>
    </citation>
    <scope>NUCLEOTIDE SEQUENCE [LARGE SCALE GENOMIC DNA]</scope>
    <source>
        <strain evidence="8">SZHN2017</strain>
        <tissue evidence="8">Muscle</tissue>
    </source>
</reference>
<evidence type="ECO:0000256" key="3">
    <source>
        <dbReference type="ARBA" id="ARBA00022989"/>
    </source>
</evidence>